<dbReference type="AlphaFoldDB" id="A0A2W4XN46"/>
<proteinExistence type="predicted"/>
<dbReference type="EMBL" id="QBML01000034">
    <property type="protein sequence ID" value="PZO37061.1"/>
    <property type="molecule type" value="Genomic_DNA"/>
</dbReference>
<dbReference type="InterPro" id="IPR012296">
    <property type="entry name" value="Nuclease_put_TT1808"/>
</dbReference>
<accession>A0A2W4XN46</accession>
<evidence type="ECO:0000313" key="3">
    <source>
        <dbReference type="Proteomes" id="UP000249467"/>
    </source>
</evidence>
<dbReference type="PANTHER" id="PTHR34107">
    <property type="entry name" value="SLL0198 PROTEIN-RELATED"/>
    <property type="match status" value="1"/>
</dbReference>
<dbReference type="Gene3D" id="3.90.1570.10">
    <property type="entry name" value="tt1808, chain A"/>
    <property type="match status" value="1"/>
</dbReference>
<comment type="caution">
    <text evidence="2">The sequence shown here is derived from an EMBL/GenBank/DDBJ whole genome shotgun (WGS) entry which is preliminary data.</text>
</comment>
<name>A0A2W4XN46_9CYAN</name>
<dbReference type="CDD" id="cd06260">
    <property type="entry name" value="DUF820-like"/>
    <property type="match status" value="1"/>
</dbReference>
<dbReference type="InterPro" id="IPR008538">
    <property type="entry name" value="Uma2"/>
</dbReference>
<feature type="domain" description="Putative restriction endonuclease" evidence="1">
    <location>
        <begin position="13"/>
        <end position="176"/>
    </location>
</feature>
<sequence length="191" mass="21385">MVTTLAKEQTLSLEAFLSLPETEPASEYAHGIITPKPMPKGKHSRLQTRLSRAIDLIVEEPQIALALTELRCTFTGRSIVADIAVIRWQNLPRDNDGEISNQFSHPPDWIIEILSPDQSPILVIEKILHCLKEGSELGWLIDPATKSIMIFQNGSTQIYFAETEPQQPLTVLAGLETWQITASDIFAWLKV</sequence>
<organism evidence="2 3">
    <name type="scientific">Pseudanabaena frigida</name>
    <dbReference type="NCBI Taxonomy" id="945775"/>
    <lineage>
        <taxon>Bacteria</taxon>
        <taxon>Bacillati</taxon>
        <taxon>Cyanobacteriota</taxon>
        <taxon>Cyanophyceae</taxon>
        <taxon>Pseudanabaenales</taxon>
        <taxon>Pseudanabaenaceae</taxon>
        <taxon>Pseudanabaena</taxon>
    </lineage>
</organism>
<evidence type="ECO:0000259" key="1">
    <source>
        <dbReference type="Pfam" id="PF05685"/>
    </source>
</evidence>
<gene>
    <name evidence="2" type="ORF">DCF19_19740</name>
</gene>
<dbReference type="PANTHER" id="PTHR34107:SF5">
    <property type="entry name" value="SLL1355 PROTEIN"/>
    <property type="match status" value="1"/>
</dbReference>
<dbReference type="InterPro" id="IPR011335">
    <property type="entry name" value="Restrct_endonuc-II-like"/>
</dbReference>
<dbReference type="SUPFAM" id="SSF52980">
    <property type="entry name" value="Restriction endonuclease-like"/>
    <property type="match status" value="1"/>
</dbReference>
<reference evidence="2 3" key="1">
    <citation type="submission" date="2018-04" db="EMBL/GenBank/DDBJ databases">
        <authorList>
            <person name="Go L.Y."/>
            <person name="Mitchell J.A."/>
        </authorList>
    </citation>
    <scope>NUCLEOTIDE SEQUENCE [LARGE SCALE GENOMIC DNA]</scope>
    <source>
        <strain evidence="2">ULC066bin1</strain>
    </source>
</reference>
<protein>
    <recommendedName>
        <fullName evidence="1">Putative restriction endonuclease domain-containing protein</fullName>
    </recommendedName>
</protein>
<reference evidence="2 3" key="2">
    <citation type="submission" date="2018-06" db="EMBL/GenBank/DDBJ databases">
        <title>Metagenomic assembly of (sub)arctic Cyanobacteria and their associated microbiome from non-axenic cultures.</title>
        <authorList>
            <person name="Baurain D."/>
        </authorList>
    </citation>
    <scope>NUCLEOTIDE SEQUENCE [LARGE SCALE GENOMIC DNA]</scope>
    <source>
        <strain evidence="2">ULC066bin1</strain>
    </source>
</reference>
<dbReference type="Proteomes" id="UP000249467">
    <property type="component" value="Unassembled WGS sequence"/>
</dbReference>
<dbReference type="Pfam" id="PF05685">
    <property type="entry name" value="Uma2"/>
    <property type="match status" value="1"/>
</dbReference>
<evidence type="ECO:0000313" key="2">
    <source>
        <dbReference type="EMBL" id="PZO37061.1"/>
    </source>
</evidence>